<evidence type="ECO:0000313" key="11">
    <source>
        <dbReference type="Proteomes" id="UP000622552"/>
    </source>
</evidence>
<feature type="transmembrane region" description="Helical" evidence="8">
    <location>
        <begin position="85"/>
        <end position="105"/>
    </location>
</feature>
<dbReference type="CDD" id="cd06261">
    <property type="entry name" value="TM_PBP2"/>
    <property type="match status" value="1"/>
</dbReference>
<dbReference type="AlphaFoldDB" id="A0A8J7KHM1"/>
<keyword evidence="7 8" id="KW-0472">Membrane</keyword>
<dbReference type="RefSeq" id="WP_197005437.1">
    <property type="nucleotide sequence ID" value="NZ_BONS01000009.1"/>
</dbReference>
<dbReference type="InterPro" id="IPR035906">
    <property type="entry name" value="MetI-like_sf"/>
</dbReference>
<comment type="similarity">
    <text evidence="8">Belongs to the binding-protein-dependent transport system permease family.</text>
</comment>
<gene>
    <name evidence="10" type="ORF">IW245_004899</name>
</gene>
<dbReference type="Proteomes" id="UP000622552">
    <property type="component" value="Unassembled WGS sequence"/>
</dbReference>
<evidence type="ECO:0000256" key="2">
    <source>
        <dbReference type="ARBA" id="ARBA00022448"/>
    </source>
</evidence>
<keyword evidence="4" id="KW-0997">Cell inner membrane</keyword>
<evidence type="ECO:0000256" key="7">
    <source>
        <dbReference type="ARBA" id="ARBA00023136"/>
    </source>
</evidence>
<proteinExistence type="inferred from homology"/>
<feature type="transmembrane region" description="Helical" evidence="8">
    <location>
        <begin position="129"/>
        <end position="149"/>
    </location>
</feature>
<reference evidence="10" key="1">
    <citation type="submission" date="2020-11" db="EMBL/GenBank/DDBJ databases">
        <title>Sequencing the genomes of 1000 actinobacteria strains.</title>
        <authorList>
            <person name="Klenk H.-P."/>
        </authorList>
    </citation>
    <scope>NUCLEOTIDE SEQUENCE</scope>
    <source>
        <strain evidence="10">DSM 45356</strain>
    </source>
</reference>
<organism evidence="10 11">
    <name type="scientific">Longispora fulva</name>
    <dbReference type="NCBI Taxonomy" id="619741"/>
    <lineage>
        <taxon>Bacteria</taxon>
        <taxon>Bacillati</taxon>
        <taxon>Actinomycetota</taxon>
        <taxon>Actinomycetes</taxon>
        <taxon>Micromonosporales</taxon>
        <taxon>Micromonosporaceae</taxon>
        <taxon>Longispora</taxon>
    </lineage>
</organism>
<name>A0A8J7KHM1_9ACTN</name>
<evidence type="ECO:0000256" key="8">
    <source>
        <dbReference type="RuleBase" id="RU363032"/>
    </source>
</evidence>
<evidence type="ECO:0000256" key="1">
    <source>
        <dbReference type="ARBA" id="ARBA00004429"/>
    </source>
</evidence>
<comment type="caution">
    <text evidence="10">The sequence shown here is derived from an EMBL/GenBank/DDBJ whole genome shotgun (WGS) entry which is preliminary data.</text>
</comment>
<accession>A0A8J7KHM1</accession>
<dbReference type="GO" id="GO:0055085">
    <property type="term" value="P:transmembrane transport"/>
    <property type="evidence" value="ECO:0007669"/>
    <property type="project" value="InterPro"/>
</dbReference>
<evidence type="ECO:0000313" key="10">
    <source>
        <dbReference type="EMBL" id="MBG6138705.1"/>
    </source>
</evidence>
<dbReference type="GO" id="GO:0005886">
    <property type="term" value="C:plasma membrane"/>
    <property type="evidence" value="ECO:0007669"/>
    <property type="project" value="UniProtKB-SubCell"/>
</dbReference>
<sequence>MIRRFALLLVGLYFIVPLVASFAFTVQDGTNVYGEIVSADGFTDALRRSMTLAVLTVLVVLIVVIPALLVVHLKLPRLRPLVENLSLLPLAVPPIALVVGVRSLLGMGPEELAGTPVGDFLVSIQDPELPWVLVIVYAVLALPFAYRSLDAGVRGGDLRTLVDAARGLGASWATVLGRVVLPQLRSGLLGAAFLTLALVLGEFTVASVLLFETIPVWLVKIGGSDGKLSVAVSLASLVFTWLLLLSVSALDRKEKKA</sequence>
<feature type="transmembrane region" description="Helical" evidence="8">
    <location>
        <begin position="230"/>
        <end position="250"/>
    </location>
</feature>
<evidence type="ECO:0000256" key="3">
    <source>
        <dbReference type="ARBA" id="ARBA00022475"/>
    </source>
</evidence>
<protein>
    <submittedName>
        <fullName evidence="10">Putative spermidine/putrescine transport system permease protein</fullName>
    </submittedName>
</protein>
<evidence type="ECO:0000259" key="9">
    <source>
        <dbReference type="PROSITE" id="PS50928"/>
    </source>
</evidence>
<dbReference type="EMBL" id="JADOUF010000001">
    <property type="protein sequence ID" value="MBG6138705.1"/>
    <property type="molecule type" value="Genomic_DNA"/>
</dbReference>
<keyword evidence="6 8" id="KW-1133">Transmembrane helix</keyword>
<evidence type="ECO:0000256" key="4">
    <source>
        <dbReference type="ARBA" id="ARBA00022519"/>
    </source>
</evidence>
<keyword evidence="11" id="KW-1185">Reference proteome</keyword>
<dbReference type="SUPFAM" id="SSF161098">
    <property type="entry name" value="MetI-like"/>
    <property type="match status" value="1"/>
</dbReference>
<feature type="domain" description="ABC transmembrane type-1" evidence="9">
    <location>
        <begin position="46"/>
        <end position="249"/>
    </location>
</feature>
<evidence type="ECO:0000256" key="6">
    <source>
        <dbReference type="ARBA" id="ARBA00022989"/>
    </source>
</evidence>
<keyword evidence="5 8" id="KW-0812">Transmembrane</keyword>
<dbReference type="PANTHER" id="PTHR43357">
    <property type="entry name" value="INNER MEMBRANE ABC TRANSPORTER PERMEASE PROTEIN YDCV"/>
    <property type="match status" value="1"/>
</dbReference>
<dbReference type="PANTHER" id="PTHR43357:SF4">
    <property type="entry name" value="INNER MEMBRANE ABC TRANSPORTER PERMEASE PROTEIN YDCV"/>
    <property type="match status" value="1"/>
</dbReference>
<dbReference type="InterPro" id="IPR000515">
    <property type="entry name" value="MetI-like"/>
</dbReference>
<comment type="subcellular location">
    <subcellularLocation>
        <location evidence="1">Cell inner membrane</location>
        <topology evidence="1">Multi-pass membrane protein</topology>
    </subcellularLocation>
    <subcellularLocation>
        <location evidence="8">Cell membrane</location>
        <topology evidence="8">Multi-pass membrane protein</topology>
    </subcellularLocation>
</comment>
<keyword evidence="3" id="KW-1003">Cell membrane</keyword>
<keyword evidence="2 8" id="KW-0813">Transport</keyword>
<evidence type="ECO:0000256" key="5">
    <source>
        <dbReference type="ARBA" id="ARBA00022692"/>
    </source>
</evidence>
<feature type="transmembrane region" description="Helical" evidence="8">
    <location>
        <begin position="50"/>
        <end position="73"/>
    </location>
</feature>
<feature type="transmembrane region" description="Helical" evidence="8">
    <location>
        <begin position="188"/>
        <end position="210"/>
    </location>
</feature>
<dbReference type="Gene3D" id="1.10.3720.10">
    <property type="entry name" value="MetI-like"/>
    <property type="match status" value="1"/>
</dbReference>
<dbReference type="PROSITE" id="PS50928">
    <property type="entry name" value="ABC_TM1"/>
    <property type="match status" value="1"/>
</dbReference>
<dbReference type="Pfam" id="PF00528">
    <property type="entry name" value="BPD_transp_1"/>
    <property type="match status" value="1"/>
</dbReference>